<reference evidence="2 3" key="1">
    <citation type="journal article" date="2015" name="Stand. Genomic Sci.">
        <title>Genomic Encyclopedia of Bacterial and Archaeal Type Strains, Phase III: the genomes of soil and plant-associated and newly described type strains.</title>
        <authorList>
            <person name="Whitman W.B."/>
            <person name="Woyke T."/>
            <person name="Klenk H.P."/>
            <person name="Zhou Y."/>
            <person name="Lilburn T.G."/>
            <person name="Beck B.J."/>
            <person name="De Vos P."/>
            <person name="Vandamme P."/>
            <person name="Eisen J.A."/>
            <person name="Garrity G."/>
            <person name="Hugenholtz P."/>
            <person name="Kyrpides N.C."/>
        </authorList>
    </citation>
    <scope>NUCLEOTIDE SEQUENCE [LARGE SCALE GENOMIC DNA]</scope>
    <source>
        <strain evidence="2 3">CECT 8445</strain>
    </source>
</reference>
<evidence type="ECO:0000313" key="3">
    <source>
        <dbReference type="Proteomes" id="UP000295714"/>
    </source>
</evidence>
<name>A0A4R1KR83_9FLAO</name>
<organism evidence="2 3">
    <name type="scientific">Winogradskyella wandonensis</name>
    <dbReference type="NCBI Taxonomy" id="1442586"/>
    <lineage>
        <taxon>Bacteria</taxon>
        <taxon>Pseudomonadati</taxon>
        <taxon>Bacteroidota</taxon>
        <taxon>Flavobacteriia</taxon>
        <taxon>Flavobacteriales</taxon>
        <taxon>Flavobacteriaceae</taxon>
        <taxon>Winogradskyella</taxon>
    </lineage>
</organism>
<gene>
    <name evidence="2" type="ORF">DFQ05_1343</name>
</gene>
<keyword evidence="1" id="KW-0472">Membrane</keyword>
<dbReference type="OrthoDB" id="1427060at2"/>
<comment type="caution">
    <text evidence="2">The sequence shown here is derived from an EMBL/GenBank/DDBJ whole genome shotgun (WGS) entry which is preliminary data.</text>
</comment>
<dbReference type="Proteomes" id="UP000295714">
    <property type="component" value="Unassembled WGS sequence"/>
</dbReference>
<feature type="transmembrane region" description="Helical" evidence="1">
    <location>
        <begin position="77"/>
        <end position="99"/>
    </location>
</feature>
<dbReference type="RefSeq" id="WP_132704617.1">
    <property type="nucleotide sequence ID" value="NZ_SMGI01000002.1"/>
</dbReference>
<accession>A0A4R1KR83</accession>
<dbReference type="EMBL" id="SMGI01000002">
    <property type="protein sequence ID" value="TCK67565.1"/>
    <property type="molecule type" value="Genomic_DNA"/>
</dbReference>
<evidence type="ECO:0000256" key="1">
    <source>
        <dbReference type="SAM" id="Phobius"/>
    </source>
</evidence>
<feature type="transmembrane region" description="Helical" evidence="1">
    <location>
        <begin position="40"/>
        <end position="57"/>
    </location>
</feature>
<protein>
    <submittedName>
        <fullName evidence="2">Uncharacterized protein</fullName>
    </submittedName>
</protein>
<evidence type="ECO:0000313" key="2">
    <source>
        <dbReference type="EMBL" id="TCK67565.1"/>
    </source>
</evidence>
<feature type="transmembrane region" description="Helical" evidence="1">
    <location>
        <begin position="154"/>
        <end position="179"/>
    </location>
</feature>
<sequence>MNSKILEKELRIDEELQDDSVITTYLNLVSENIKSNNKKITRNSFWLVLSFLFYILIKDYEDSLETISIQFVTLKNNLLLLNLIPVFFSFLFFQNIALWNNNINLISLFDKLSSRLFKLPVLSDTKNVIKPFSFLHHVVNYQYKNKRVNEILKIPLTIVFLTVIIFPLLFQVYAIYQIAINNYPTFVSISCAVLTSILLLSSIIQAVSNR</sequence>
<feature type="transmembrane region" description="Helical" evidence="1">
    <location>
        <begin position="185"/>
        <end position="207"/>
    </location>
</feature>
<keyword evidence="3" id="KW-1185">Reference proteome</keyword>
<dbReference type="AlphaFoldDB" id="A0A4R1KR83"/>
<keyword evidence="1" id="KW-1133">Transmembrane helix</keyword>
<proteinExistence type="predicted"/>
<keyword evidence="1" id="KW-0812">Transmembrane</keyword>